<evidence type="ECO:0000313" key="2">
    <source>
        <dbReference type="EMBL" id="VAW60259.1"/>
    </source>
</evidence>
<feature type="region of interest" description="Disordered" evidence="1">
    <location>
        <begin position="39"/>
        <end position="60"/>
    </location>
</feature>
<dbReference type="EMBL" id="UOFH01000132">
    <property type="protein sequence ID" value="VAW60259.1"/>
    <property type="molecule type" value="Genomic_DNA"/>
</dbReference>
<name>A0A3B0XF90_9ZZZZ</name>
<protein>
    <submittedName>
        <fullName evidence="2">Uncharacterized protein</fullName>
    </submittedName>
</protein>
<accession>A0A3B0XF90</accession>
<dbReference type="AlphaFoldDB" id="A0A3B0XF90"/>
<proteinExistence type="predicted"/>
<sequence>MKITKVNPSTDISKMHQDKTDWKKVYQKSQSMVDIEAKNDKDNPVIKNGRVRKLNESTKP</sequence>
<reference evidence="2" key="1">
    <citation type="submission" date="2018-06" db="EMBL/GenBank/DDBJ databases">
        <authorList>
            <person name="Zhirakovskaya E."/>
        </authorList>
    </citation>
    <scope>NUCLEOTIDE SEQUENCE</scope>
</reference>
<evidence type="ECO:0000256" key="1">
    <source>
        <dbReference type="SAM" id="MobiDB-lite"/>
    </source>
</evidence>
<organism evidence="2">
    <name type="scientific">hydrothermal vent metagenome</name>
    <dbReference type="NCBI Taxonomy" id="652676"/>
    <lineage>
        <taxon>unclassified sequences</taxon>
        <taxon>metagenomes</taxon>
        <taxon>ecological metagenomes</taxon>
    </lineage>
</organism>
<gene>
    <name evidence="2" type="ORF">MNBD_GAMMA08-1477</name>
</gene>